<comment type="caution">
    <text evidence="4">The sequence shown here is derived from an EMBL/GenBank/DDBJ whole genome shotgun (WGS) entry which is preliminary data.</text>
</comment>
<evidence type="ECO:0000313" key="4">
    <source>
        <dbReference type="EMBL" id="EJF88924.1"/>
    </source>
</evidence>
<evidence type="ECO:0000313" key="5">
    <source>
        <dbReference type="Proteomes" id="UP000008952"/>
    </source>
</evidence>
<keyword evidence="3" id="KW-0560">Oxidoreductase</keyword>
<dbReference type="OrthoDB" id="5183775at2"/>
<organism evidence="4 5">
    <name type="scientific">Bartonella tamiae Th239</name>
    <dbReference type="NCBI Taxonomy" id="1094558"/>
    <lineage>
        <taxon>Bacteria</taxon>
        <taxon>Pseudomonadati</taxon>
        <taxon>Pseudomonadota</taxon>
        <taxon>Alphaproteobacteria</taxon>
        <taxon>Hyphomicrobiales</taxon>
        <taxon>Bartonellaceae</taxon>
        <taxon>Bartonella</taxon>
    </lineage>
</organism>
<dbReference type="GO" id="GO:0016994">
    <property type="term" value="F:precorrin-6A reductase activity"/>
    <property type="evidence" value="ECO:0007669"/>
    <property type="project" value="InterPro"/>
</dbReference>
<dbReference type="PANTHER" id="PTHR36925:SF1">
    <property type="entry name" value="COBALT-PRECORRIN-6A REDUCTASE"/>
    <property type="match status" value="1"/>
</dbReference>
<dbReference type="Proteomes" id="UP000008952">
    <property type="component" value="Unassembled WGS sequence"/>
</dbReference>
<dbReference type="PROSITE" id="PS51014">
    <property type="entry name" value="COBK_CBIJ"/>
    <property type="match status" value="1"/>
</dbReference>
<reference evidence="4 5" key="1">
    <citation type="submission" date="2012-03" db="EMBL/GenBank/DDBJ databases">
        <title>The Genome Sequence of Bartonella tamiae Th239.</title>
        <authorList>
            <consortium name="The Broad Institute Genome Sequencing Platform"/>
            <consortium name="The Broad Institute Genome Sequencing Center for Infectious Disease"/>
            <person name="Feldgarden M."/>
            <person name="Kirby J."/>
            <person name="Kosoy M."/>
            <person name="Birtles R."/>
            <person name="Probert W.S."/>
            <person name="Chiaraviglio L."/>
            <person name="Young S.K."/>
            <person name="Zeng Q."/>
            <person name="Gargeya S."/>
            <person name="Fitzgerald M."/>
            <person name="Haas B."/>
            <person name="Abouelleil A."/>
            <person name="Alvarado L."/>
            <person name="Arachchi H.M."/>
            <person name="Berlin A."/>
            <person name="Chapman S.B."/>
            <person name="Gearin G."/>
            <person name="Goldberg J."/>
            <person name="Griggs A."/>
            <person name="Gujja S."/>
            <person name="Hansen M."/>
            <person name="Heiman D."/>
            <person name="Howarth C."/>
            <person name="Larimer J."/>
            <person name="Lui A."/>
            <person name="MacDonald P.J.P."/>
            <person name="McCowen C."/>
            <person name="Montmayeur A."/>
            <person name="Murphy C."/>
            <person name="Neiman D."/>
            <person name="Pearson M."/>
            <person name="Priest M."/>
            <person name="Roberts A."/>
            <person name="Saif S."/>
            <person name="Shea T."/>
            <person name="Sisk P."/>
            <person name="Stolte C."/>
            <person name="Sykes S."/>
            <person name="Wortman J."/>
            <person name="Nusbaum C."/>
            <person name="Birren B."/>
        </authorList>
    </citation>
    <scope>NUCLEOTIDE SEQUENCE [LARGE SCALE GENOMIC DNA]</scope>
    <source>
        <strain evidence="4 5">Th239</strain>
    </source>
</reference>
<dbReference type="GO" id="GO:0009236">
    <property type="term" value="P:cobalamin biosynthetic process"/>
    <property type="evidence" value="ECO:0007669"/>
    <property type="project" value="UniProtKB-UniPathway"/>
</dbReference>
<name>J0R0B7_9HYPH</name>
<dbReference type="Pfam" id="PF02571">
    <property type="entry name" value="CbiJ"/>
    <property type="match status" value="1"/>
</dbReference>
<dbReference type="UniPathway" id="UPA00148"/>
<evidence type="ECO:0000256" key="1">
    <source>
        <dbReference type="ARBA" id="ARBA00004953"/>
    </source>
</evidence>
<dbReference type="PANTHER" id="PTHR36925">
    <property type="entry name" value="COBALT-PRECORRIN-6A REDUCTASE"/>
    <property type="match status" value="1"/>
</dbReference>
<accession>J0R0B7</accession>
<dbReference type="eggNOG" id="COG2099">
    <property type="taxonomic scope" value="Bacteria"/>
</dbReference>
<comment type="pathway">
    <text evidence="1">Cofactor biosynthesis; adenosylcobalamin biosynthesis.</text>
</comment>
<proteinExistence type="predicted"/>
<dbReference type="AlphaFoldDB" id="J0R0B7"/>
<dbReference type="NCBIfam" id="NF005968">
    <property type="entry name" value="PRK08057.1-2"/>
    <property type="match status" value="1"/>
</dbReference>
<evidence type="ECO:0000256" key="3">
    <source>
        <dbReference type="ARBA" id="ARBA00023002"/>
    </source>
</evidence>
<dbReference type="HOGENOM" id="CLU_068627_1_0_5"/>
<keyword evidence="5" id="KW-1185">Reference proteome</keyword>
<dbReference type="STRING" id="1094558.ME5_01475"/>
<sequence length="272" mass="31049">MLKLSSRIEKAKFLQKYNMTKNKAKYKKILLLGGTQEAYKLAQLFFKNHLDFLSSLAGRTVHPRLPDGNYRIGGFGGRDGLINFVQSENIGVIIDATHPFAQTISEHAVQAANFTNISYIRLERQPWQPVKGDNWHVVYNLEEAAQKIPFQSKCFLAIGRQYLHSFLKRKDVSFIARMVDQFNDKASHDNLHIILEKPGSYESEKLFLMKHNFDSIICRNSGGIASYAKIKAARFLNIPVIMIHKFLQTNTQSYSSVEEVLAFVRKYAASSL</sequence>
<dbReference type="InterPro" id="IPR003723">
    <property type="entry name" value="Precorrin-6x_reduct"/>
</dbReference>
<keyword evidence="2" id="KW-0169">Cobalamin biosynthesis</keyword>
<dbReference type="EMBL" id="AIMB01000008">
    <property type="protein sequence ID" value="EJF88924.1"/>
    <property type="molecule type" value="Genomic_DNA"/>
</dbReference>
<gene>
    <name evidence="4" type="ORF">ME5_01475</name>
</gene>
<evidence type="ECO:0000256" key="2">
    <source>
        <dbReference type="ARBA" id="ARBA00022573"/>
    </source>
</evidence>
<protein>
    <submittedName>
        <fullName evidence="4">Precorrin-6x reductase</fullName>
    </submittedName>
</protein>